<proteinExistence type="predicted"/>
<name>A0A976SKV4_THEOR</name>
<sequence length="513" mass="59526">MEYHKLIPDVTFNLVDSFYWLIDFEFNNDVDSTNKPESDYTSVKILDRLSKLLNDYSKYINELESRDSTFESEKQTYTTSVTPNYKFALKDARDRLPEGEYNFRVDEPVYNGILVLLQHLSPNNFTWHYHKDEETLLRFCCNYNSVFFKDLVTHYHVVSVVFIALGLIFENEKVSDYVCESLKNTNLTKNSDVVLRKINGIVSMIHLPLKNNLSKDGYSNTVLEFECSNDGCSYVKPTYVNIELYNNANSHCSLFPTPCKLSIMGSRLICSCFTVLLNKVQNGGFKNYNLLISTLLIIYNSTHGQILDDIYDVFLNIVDKHPNVFLDISNVLLFKEVVKKMSDDINNYNNSVLKCTECFVKLTSAVFDDNDVKIYELLESTIDRMKMMNNRELKNKFMGMYEHYLKKAPLACAATMLRMIELIMGTLDTLDGESILVSLKCLESMLAHLPKDAVYYFKDVYSRFIIIHFVFLSNEHKVRDSLENMLKYEFFRELTVKVCIYSEGEIGNGLENR</sequence>
<gene>
    <name evidence="1" type="ORF">MACJ_003803</name>
</gene>
<accession>A0A976SKV4</accession>
<evidence type="ECO:0000313" key="1">
    <source>
        <dbReference type="EMBL" id="UVC54266.1"/>
    </source>
</evidence>
<dbReference type="EMBL" id="CP056066">
    <property type="protein sequence ID" value="UVC54266.1"/>
    <property type="molecule type" value="Genomic_DNA"/>
</dbReference>
<dbReference type="AlphaFoldDB" id="A0A976SKV4"/>
<organism evidence="1 2">
    <name type="scientific">Theileria orientalis</name>
    <dbReference type="NCBI Taxonomy" id="68886"/>
    <lineage>
        <taxon>Eukaryota</taxon>
        <taxon>Sar</taxon>
        <taxon>Alveolata</taxon>
        <taxon>Apicomplexa</taxon>
        <taxon>Aconoidasida</taxon>
        <taxon>Piroplasmida</taxon>
        <taxon>Theileriidae</taxon>
        <taxon>Theileria</taxon>
    </lineage>
</organism>
<dbReference type="Proteomes" id="UP000244803">
    <property type="component" value="Chromosome 3"/>
</dbReference>
<evidence type="ECO:0000313" key="2">
    <source>
        <dbReference type="Proteomes" id="UP000244803"/>
    </source>
</evidence>
<protein>
    <submittedName>
        <fullName evidence="1">Uncharacterized protein</fullName>
    </submittedName>
</protein>
<reference evidence="1" key="1">
    <citation type="submission" date="2022-07" db="EMBL/GenBank/DDBJ databases">
        <title>Evaluation of T. orientalis genome assembly methods using nanopore sequencing and analysis of variation between genomes.</title>
        <authorList>
            <person name="Yam J."/>
            <person name="Micallef M.L."/>
            <person name="Liu M."/>
            <person name="Djordjevic S.P."/>
            <person name="Bogema D.R."/>
            <person name="Jenkins C."/>
        </authorList>
    </citation>
    <scope>NUCLEOTIDE SEQUENCE</scope>
    <source>
        <strain evidence="1">Fish Creek</strain>
    </source>
</reference>